<evidence type="ECO:0000313" key="6">
    <source>
        <dbReference type="Proteomes" id="UP001243009"/>
    </source>
</evidence>
<accession>A0ABT9E9B2</accession>
<evidence type="ECO:0000256" key="4">
    <source>
        <dbReference type="ARBA" id="ARBA00030169"/>
    </source>
</evidence>
<dbReference type="InterPro" id="IPR005493">
    <property type="entry name" value="RraA/RraA-like"/>
</dbReference>
<comment type="caution">
    <text evidence="5">The sequence shown here is derived from an EMBL/GenBank/DDBJ whole genome shotgun (WGS) entry which is preliminary data.</text>
</comment>
<dbReference type="RefSeq" id="WP_305107648.1">
    <property type="nucleotide sequence ID" value="NZ_JAUTWS010000058.1"/>
</dbReference>
<organism evidence="5 6">
    <name type="scientific">Paracraurococcus lichenis</name>
    <dbReference type="NCBI Taxonomy" id="3064888"/>
    <lineage>
        <taxon>Bacteria</taxon>
        <taxon>Pseudomonadati</taxon>
        <taxon>Pseudomonadota</taxon>
        <taxon>Alphaproteobacteria</taxon>
        <taxon>Acetobacterales</taxon>
        <taxon>Roseomonadaceae</taxon>
        <taxon>Paracraurococcus</taxon>
    </lineage>
</organism>
<proteinExistence type="predicted"/>
<evidence type="ECO:0000256" key="3">
    <source>
        <dbReference type="ARBA" id="ARBA00029596"/>
    </source>
</evidence>
<name>A0ABT9E9B2_9PROT</name>
<dbReference type="Pfam" id="PF03737">
    <property type="entry name" value="RraA-like"/>
    <property type="match status" value="1"/>
</dbReference>
<gene>
    <name evidence="5" type="ORF">Q7A36_30950</name>
</gene>
<dbReference type="InterPro" id="IPR036704">
    <property type="entry name" value="RraA/RraA-like_sf"/>
</dbReference>
<protein>
    <recommendedName>
        <fullName evidence="2">Putative 4-hydroxy-4-methyl-2-oxoglutarate aldolase</fullName>
    </recommendedName>
    <alternativeName>
        <fullName evidence="3">Regulator of ribonuclease activity homolog</fullName>
    </alternativeName>
    <alternativeName>
        <fullName evidence="4">RraA-like protein</fullName>
    </alternativeName>
</protein>
<evidence type="ECO:0000256" key="1">
    <source>
        <dbReference type="ARBA" id="ARBA00001968"/>
    </source>
</evidence>
<dbReference type="Proteomes" id="UP001243009">
    <property type="component" value="Unassembled WGS sequence"/>
</dbReference>
<evidence type="ECO:0000256" key="2">
    <source>
        <dbReference type="ARBA" id="ARBA00016549"/>
    </source>
</evidence>
<keyword evidence="6" id="KW-1185">Reference proteome</keyword>
<dbReference type="NCBIfam" id="NF004850">
    <property type="entry name" value="PRK06201.1"/>
    <property type="match status" value="1"/>
</dbReference>
<reference evidence="5 6" key="1">
    <citation type="submission" date="2023-08" db="EMBL/GenBank/DDBJ databases">
        <title>The draft genome sequence of Paracraurococcus sp. LOR1-02.</title>
        <authorList>
            <person name="Kingkaew E."/>
            <person name="Tanasupawat S."/>
        </authorList>
    </citation>
    <scope>NUCLEOTIDE SEQUENCE [LARGE SCALE GENOMIC DNA]</scope>
    <source>
        <strain evidence="5 6">LOR1-02</strain>
    </source>
</reference>
<dbReference type="PANTHER" id="PTHR33254:SF4">
    <property type="entry name" value="4-HYDROXY-4-METHYL-2-OXOGLUTARATE ALDOLASE 3-RELATED"/>
    <property type="match status" value="1"/>
</dbReference>
<dbReference type="PANTHER" id="PTHR33254">
    <property type="entry name" value="4-HYDROXY-4-METHYL-2-OXOGLUTARATE ALDOLASE 3-RELATED"/>
    <property type="match status" value="1"/>
</dbReference>
<evidence type="ECO:0000313" key="5">
    <source>
        <dbReference type="EMBL" id="MDO9712791.1"/>
    </source>
</evidence>
<dbReference type="EMBL" id="JAUTWS010000058">
    <property type="protein sequence ID" value="MDO9712791.1"/>
    <property type="molecule type" value="Genomic_DNA"/>
</dbReference>
<dbReference type="Gene3D" id="3.50.30.40">
    <property type="entry name" value="Ribonuclease E inhibitor RraA/RraA-like"/>
    <property type="match status" value="1"/>
</dbReference>
<sequence>MAIGFRILPRNRKVAPDAVTRFRALPVANVSDSMARMTAGGARLRPMHAGGGLAGPALTVKARPGDNLMIHKAIALAEPGDVIVVDAGGDLTNALMGDLMLAQMVRRGLGGVVLNGAIRDSAAIRGQGFPVFAAGVTHRGPYKDGPGEINVPIAIDGMVIEPGDLILGDDDGLLCVPFDAVEAVHAAASQKAAAEARQMANIEAGTHDASWVDATLRRLGCDGLA</sequence>
<dbReference type="SUPFAM" id="SSF89562">
    <property type="entry name" value="RraA-like"/>
    <property type="match status" value="1"/>
</dbReference>
<comment type="cofactor">
    <cofactor evidence="1">
        <name>a divalent metal cation</name>
        <dbReference type="ChEBI" id="CHEBI:60240"/>
    </cofactor>
</comment>
<dbReference type="CDD" id="cd16841">
    <property type="entry name" value="RraA_family"/>
    <property type="match status" value="1"/>
</dbReference>